<sequence>MTWSLTTPITGGAQTGFTSPTYTIVADVAPDVNGKQSAVSALGGTQAGVTAHTVSSPFTITFIRPRNLKVVGKTNPVTGLLPNVAKNTWKLIVRKGVLPLVGQPASIMSINMTVEVPAGADSADPANVRAAFSAAIGALNQQSAGIGDSAVSGIF</sequence>
<gene>
    <name evidence="1" type="ORF">H2BulkLitter12682_000003</name>
</gene>
<evidence type="ECO:0000313" key="1">
    <source>
        <dbReference type="EMBL" id="QDH86721.1"/>
    </source>
</evidence>
<reference evidence="1" key="1">
    <citation type="submission" date="2019-05" db="EMBL/GenBank/DDBJ databases">
        <title>Metatranscriptomic reconstruction reveals RNA viruses with the potential to shape carbon cycling in soil.</title>
        <authorList>
            <person name="Starr E.P."/>
            <person name="Nuccio E."/>
            <person name="Pett-Ridge J."/>
            <person name="Banfield J.F."/>
            <person name="Firestone M.K."/>
        </authorList>
    </citation>
    <scope>NUCLEOTIDE SEQUENCE</scope>
    <source>
        <strain evidence="1">H2_Bulk_Litter_12_scaffold_682</strain>
    </source>
</reference>
<proteinExistence type="predicted"/>
<accession>A0A514CZC8</accession>
<name>A0A514CZC8_9VIRU</name>
<organism evidence="1">
    <name type="scientific">Leviviridae sp</name>
    <dbReference type="NCBI Taxonomy" id="2027243"/>
    <lineage>
        <taxon>Viruses</taxon>
        <taxon>Riboviria</taxon>
        <taxon>Orthornavirae</taxon>
        <taxon>Lenarviricota</taxon>
        <taxon>Leviviricetes</taxon>
        <taxon>Norzivirales</taxon>
        <taxon>Fiersviridae</taxon>
    </lineage>
</organism>
<protein>
    <recommendedName>
        <fullName evidence="2">Coat protein</fullName>
    </recommendedName>
</protein>
<dbReference type="EMBL" id="MN032879">
    <property type="protein sequence ID" value="QDH86721.1"/>
    <property type="molecule type" value="Genomic_RNA"/>
</dbReference>
<evidence type="ECO:0008006" key="2">
    <source>
        <dbReference type="Google" id="ProtNLM"/>
    </source>
</evidence>